<name>A0A372LJ77_9BACI</name>
<evidence type="ECO:0000313" key="3">
    <source>
        <dbReference type="Proteomes" id="UP000264541"/>
    </source>
</evidence>
<dbReference type="GO" id="GO:0032259">
    <property type="term" value="P:methylation"/>
    <property type="evidence" value="ECO:0007669"/>
    <property type="project" value="UniProtKB-KW"/>
</dbReference>
<keyword evidence="2" id="KW-0808">Transferase</keyword>
<keyword evidence="3" id="KW-1185">Reference proteome</keyword>
<dbReference type="Gene3D" id="3.40.50.150">
    <property type="entry name" value="Vaccinia Virus protein VP39"/>
    <property type="match status" value="1"/>
</dbReference>
<dbReference type="InterPro" id="IPR041698">
    <property type="entry name" value="Methyltransf_25"/>
</dbReference>
<comment type="caution">
    <text evidence="2">The sequence shown here is derived from an EMBL/GenBank/DDBJ whole genome shotgun (WGS) entry which is preliminary data.</text>
</comment>
<dbReference type="InterPro" id="IPR029063">
    <property type="entry name" value="SAM-dependent_MTases_sf"/>
</dbReference>
<evidence type="ECO:0000259" key="1">
    <source>
        <dbReference type="Pfam" id="PF13649"/>
    </source>
</evidence>
<reference evidence="2 3" key="1">
    <citation type="submission" date="2018-08" db="EMBL/GenBank/DDBJ databases">
        <title>Bacillus chawlae sp. nov., Bacillus glennii sp. nov., and Bacillus saganii sp. nov. Isolated from the Vehicle Assembly Building at Kennedy Space Center where the Viking Spacecraft were Assembled.</title>
        <authorList>
            <person name="Seuylemezian A."/>
            <person name="Vaishampayan P."/>
        </authorList>
    </citation>
    <scope>NUCLEOTIDE SEQUENCE [LARGE SCALE GENOMIC DNA]</scope>
    <source>
        <strain evidence="2 3">V47-23a</strain>
    </source>
</reference>
<dbReference type="EMBL" id="QVTE01000051">
    <property type="protein sequence ID" value="RFU66410.1"/>
    <property type="molecule type" value="Genomic_DNA"/>
</dbReference>
<dbReference type="AlphaFoldDB" id="A0A372LJ77"/>
<gene>
    <name evidence="2" type="ORF">D0469_17415</name>
</gene>
<dbReference type="PANTHER" id="PTHR43667">
    <property type="entry name" value="CYCLOPROPANE-FATTY-ACYL-PHOSPHOLIPID SYNTHASE"/>
    <property type="match status" value="1"/>
</dbReference>
<dbReference type="SUPFAM" id="SSF53335">
    <property type="entry name" value="S-adenosyl-L-methionine-dependent methyltransferases"/>
    <property type="match status" value="1"/>
</dbReference>
<dbReference type="OrthoDB" id="9772751at2"/>
<dbReference type="PANTHER" id="PTHR43667:SF2">
    <property type="entry name" value="FATTY ACID C-METHYL TRANSFERASE"/>
    <property type="match status" value="1"/>
</dbReference>
<dbReference type="RefSeq" id="WP_117327994.1">
    <property type="nucleotide sequence ID" value="NZ_QVTE01000051.1"/>
</dbReference>
<proteinExistence type="predicted"/>
<dbReference type="Proteomes" id="UP000264541">
    <property type="component" value="Unassembled WGS sequence"/>
</dbReference>
<organism evidence="2 3">
    <name type="scientific">Peribacillus saganii</name>
    <dbReference type="NCBI Taxonomy" id="2303992"/>
    <lineage>
        <taxon>Bacteria</taxon>
        <taxon>Bacillati</taxon>
        <taxon>Bacillota</taxon>
        <taxon>Bacilli</taxon>
        <taxon>Bacillales</taxon>
        <taxon>Bacillaceae</taxon>
        <taxon>Peribacillus</taxon>
    </lineage>
</organism>
<dbReference type="InterPro" id="IPR050723">
    <property type="entry name" value="CFA/CMAS"/>
</dbReference>
<sequence>MLEAFAKQFCKPEGMLGKLAGKIMAVENRKINRWTLGRLGIMPGDYVLEIGFGPGFSLEEICRKEKNVMVDGVDVSDTMVETAAKRNEAAIENGDLRLYKGDVFTLKQQCHQYDKVLSVNNYPLWEKHEESLTRIHQLMKDGGRIAITVQPREEDATPEKTMALGIKIEQDLFNAGFRDISVKFKKVRPMLTVCVTAECKKQDIQTH</sequence>
<feature type="domain" description="Methyltransferase" evidence="1">
    <location>
        <begin position="47"/>
        <end position="143"/>
    </location>
</feature>
<dbReference type="GO" id="GO:0008168">
    <property type="term" value="F:methyltransferase activity"/>
    <property type="evidence" value="ECO:0007669"/>
    <property type="project" value="UniProtKB-KW"/>
</dbReference>
<dbReference type="CDD" id="cd02440">
    <property type="entry name" value="AdoMet_MTases"/>
    <property type="match status" value="1"/>
</dbReference>
<dbReference type="Pfam" id="PF13649">
    <property type="entry name" value="Methyltransf_25"/>
    <property type="match status" value="1"/>
</dbReference>
<protein>
    <submittedName>
        <fullName evidence="2">Class I SAM-dependent methyltransferase</fullName>
    </submittedName>
</protein>
<evidence type="ECO:0000313" key="2">
    <source>
        <dbReference type="EMBL" id="RFU66410.1"/>
    </source>
</evidence>
<accession>A0A372LJ77</accession>
<keyword evidence="2" id="KW-0489">Methyltransferase</keyword>